<feature type="transmembrane region" description="Helical" evidence="2">
    <location>
        <begin position="208"/>
        <end position="230"/>
    </location>
</feature>
<feature type="transmembrane region" description="Helical" evidence="2">
    <location>
        <begin position="143"/>
        <end position="163"/>
    </location>
</feature>
<feature type="transmembrane region" description="Helical" evidence="2">
    <location>
        <begin position="616"/>
        <end position="633"/>
    </location>
</feature>
<dbReference type="Proteomes" id="UP000253061">
    <property type="component" value="Unassembled WGS sequence"/>
</dbReference>
<evidence type="ECO:0000256" key="1">
    <source>
        <dbReference type="SAM" id="MobiDB-lite"/>
    </source>
</evidence>
<feature type="transmembrane region" description="Helical" evidence="2">
    <location>
        <begin position="823"/>
        <end position="840"/>
    </location>
</feature>
<dbReference type="EMBL" id="JPWB01000003">
    <property type="protein sequence ID" value="RCK23272.1"/>
    <property type="molecule type" value="Genomic_DNA"/>
</dbReference>
<feature type="compositionally biased region" description="Low complexity" evidence="1">
    <location>
        <begin position="98"/>
        <end position="109"/>
    </location>
</feature>
<feature type="transmembrane region" description="Helical" evidence="2">
    <location>
        <begin position="878"/>
        <end position="898"/>
    </location>
</feature>
<evidence type="ECO:0008006" key="5">
    <source>
        <dbReference type="Google" id="ProtNLM"/>
    </source>
</evidence>
<feature type="region of interest" description="Disordered" evidence="1">
    <location>
        <begin position="36"/>
        <end position="110"/>
    </location>
</feature>
<feature type="transmembrane region" description="Helical" evidence="2">
    <location>
        <begin position="259"/>
        <end position="277"/>
    </location>
</feature>
<feature type="transmembrane region" description="Helical" evidence="2">
    <location>
        <begin position="393"/>
        <end position="411"/>
    </location>
</feature>
<reference evidence="3 4" key="1">
    <citation type="submission" date="2014-07" db="EMBL/GenBank/DDBJ databases">
        <title>Draft genome sequence of Thalassospira profundimaris R8-17.</title>
        <authorList>
            <person name="Lai Q."/>
            <person name="Shao Z."/>
        </authorList>
    </citation>
    <scope>NUCLEOTIDE SEQUENCE [LARGE SCALE GENOMIC DNA]</scope>
    <source>
        <strain evidence="3 4">R8-17</strain>
    </source>
</reference>
<feature type="transmembrane region" description="Helical" evidence="2">
    <location>
        <begin position="847"/>
        <end position="866"/>
    </location>
</feature>
<comment type="caution">
    <text evidence="3">The sequence shown here is derived from an EMBL/GenBank/DDBJ whole genome shotgun (WGS) entry which is preliminary data.</text>
</comment>
<evidence type="ECO:0000313" key="3">
    <source>
        <dbReference type="EMBL" id="RCK23272.1"/>
    </source>
</evidence>
<accession>A0A367VFR2</accession>
<organism evidence="3 4">
    <name type="scientific">Thalassospira profundimaris</name>
    <dbReference type="NCBI Taxonomy" id="502049"/>
    <lineage>
        <taxon>Bacteria</taxon>
        <taxon>Pseudomonadati</taxon>
        <taxon>Pseudomonadota</taxon>
        <taxon>Alphaproteobacteria</taxon>
        <taxon>Rhodospirillales</taxon>
        <taxon>Thalassospiraceae</taxon>
        <taxon>Thalassospira</taxon>
    </lineage>
</organism>
<feature type="transmembrane region" description="Helical" evidence="2">
    <location>
        <begin position="284"/>
        <end position="307"/>
    </location>
</feature>
<sequence>MIIGAILGIIAFAQNSKLFKRLSVLERELKALKAVQSASIPEENETEHFEPRAPSDLSEGEAETKGSSNSSTLATDDASAISEDTQEPALTSDTNEQPSSPSPTTSGTSFEDKIGSRWSVWVGGIALVLGGIFLVHYSIESGLLGPVQRVTIASLFALSLFVAAETLRRRPDFAALGNLAQSTYIPGILTLAGTTTAFAAIYSSHVLYGLIGPGTAFTLMAIIAVATLALSLLQGPILASTGLLASYVVPFLIESSDPAPWVLTFYGLAISLGSFGISRLRRWLWFANLTVIAGFIWGHLVAFAAPLQIAAPLAVYDVSLLIASIMTFALGVFDRNSSVPTAPINWDTSFYVGLNSWLVVYLLHQSNYDVTGTTTLLIVIALLMATAYSWPRIGPVSLAAPILALVGYLSWDVRIPVNALLFDQPIITDAIDKLTLLPDTRSFILTGLLLGLLMGLGGFIGAYLSTARRFLAICGVVGPIGIFFIALWRSEALEVRQFFGATALAMAAAYLCALAFLDRHLTTEDYDRKPTLATYTIATIGLIATAIIILLGDGWMQLALSALCASTIWVSGRWPLPSLGTCALALAGLVLLSIAWTPTIVPTNELSTTPLFNELLWGYGGPALIFWWCVFKLRSVFHAASEETKPRIRRQTLAFEALAIATSLATGAVLLHHATNNGLFYSPPNTLMEWSLHSLLALAASFGFQRLGRANASPVIGKCVLGLRVLSFAMIGILNLLVYNPVFTDEFIGENIFFNLLLSGYLLPAILIGFLASRRDVDLPRYYQTCAASLSILLAFSWVSLEIRQLYHSGYIGIYREWTNAELYSYSAAWLAFGVALLAYGVWRKAYYARISSAALVFLATAKAFLFDMSALEGIWRALSFIGLGIVLVSVGLLYQRILGKSRDSKKR</sequence>
<feature type="transmembrane region" description="Helical" evidence="2">
    <location>
        <begin position="690"/>
        <end position="708"/>
    </location>
</feature>
<keyword evidence="2" id="KW-0472">Membrane</keyword>
<feature type="transmembrane region" description="Helical" evidence="2">
    <location>
        <begin position="529"/>
        <end position="549"/>
    </location>
</feature>
<feature type="compositionally biased region" description="Polar residues" evidence="1">
    <location>
        <begin position="88"/>
        <end position="97"/>
    </location>
</feature>
<feature type="transmembrane region" description="Helical" evidence="2">
    <location>
        <begin position="653"/>
        <end position="670"/>
    </location>
</feature>
<keyword evidence="2" id="KW-0812">Transmembrane</keyword>
<feature type="transmembrane region" description="Helical" evidence="2">
    <location>
        <begin position="118"/>
        <end position="137"/>
    </location>
</feature>
<feature type="transmembrane region" description="Helical" evidence="2">
    <location>
        <begin position="579"/>
        <end position="596"/>
    </location>
</feature>
<feature type="transmembrane region" description="Helical" evidence="2">
    <location>
        <begin position="752"/>
        <end position="773"/>
    </location>
</feature>
<keyword evidence="2" id="KW-1133">Transmembrane helix</keyword>
<feature type="transmembrane region" description="Helical" evidence="2">
    <location>
        <begin position="443"/>
        <end position="463"/>
    </location>
</feature>
<gene>
    <name evidence="3" type="ORF">TH6_09655</name>
</gene>
<name>A0A367VFR2_9PROT</name>
<dbReference type="InterPro" id="IPR019286">
    <property type="entry name" value="DUF2339_TM"/>
</dbReference>
<feature type="transmembrane region" description="Helical" evidence="2">
    <location>
        <begin position="313"/>
        <end position="333"/>
    </location>
</feature>
<protein>
    <recommendedName>
        <fullName evidence="5">DUF2339 domain-containing protein</fullName>
    </recommendedName>
</protein>
<feature type="compositionally biased region" description="Polar residues" evidence="1">
    <location>
        <begin position="65"/>
        <end position="74"/>
    </location>
</feature>
<dbReference type="InterPro" id="IPR014600">
    <property type="entry name" value="UCP035905_mem"/>
</dbReference>
<feature type="transmembrane region" description="Helical" evidence="2">
    <location>
        <begin position="370"/>
        <end position="388"/>
    </location>
</feature>
<dbReference type="PIRSF" id="PIRSF035905">
    <property type="entry name" value="UCP035905_mp"/>
    <property type="match status" value="1"/>
</dbReference>
<dbReference type="PANTHER" id="PTHR38434:SF1">
    <property type="entry name" value="BLL2549 PROTEIN"/>
    <property type="match status" value="1"/>
</dbReference>
<dbReference type="AlphaFoldDB" id="A0A367VFR2"/>
<evidence type="ECO:0000256" key="2">
    <source>
        <dbReference type="SAM" id="Phobius"/>
    </source>
</evidence>
<feature type="transmembrane region" description="Helical" evidence="2">
    <location>
        <begin position="720"/>
        <end position="740"/>
    </location>
</feature>
<dbReference type="Pfam" id="PF10101">
    <property type="entry name" value="DUF2339"/>
    <property type="match status" value="1"/>
</dbReference>
<feature type="transmembrane region" description="Helical" evidence="2">
    <location>
        <begin position="495"/>
        <end position="517"/>
    </location>
</feature>
<dbReference type="PANTHER" id="PTHR38434">
    <property type="entry name" value="BLL2549 PROTEIN"/>
    <property type="match status" value="1"/>
</dbReference>
<proteinExistence type="predicted"/>
<feature type="transmembrane region" description="Helical" evidence="2">
    <location>
        <begin position="184"/>
        <end position="202"/>
    </location>
</feature>
<feature type="transmembrane region" description="Helical" evidence="2">
    <location>
        <begin position="785"/>
        <end position="803"/>
    </location>
</feature>
<feature type="transmembrane region" description="Helical" evidence="2">
    <location>
        <begin position="470"/>
        <end position="489"/>
    </location>
</feature>
<evidence type="ECO:0000313" key="4">
    <source>
        <dbReference type="Proteomes" id="UP000253061"/>
    </source>
</evidence>